<dbReference type="EMBL" id="ADCY02000071">
    <property type="protein sequence ID" value="EFG30500.2"/>
    <property type="molecule type" value="Genomic_DNA"/>
</dbReference>
<dbReference type="SUPFAM" id="SSF103370">
    <property type="entry name" value="NinB"/>
    <property type="match status" value="1"/>
</dbReference>
<evidence type="ECO:0000313" key="3">
    <source>
        <dbReference type="Proteomes" id="UP000017813"/>
    </source>
</evidence>
<dbReference type="EMBL" id="ADCY02000035">
    <property type="protein sequence ID" value="EJZ50205.1"/>
    <property type="molecule type" value="Genomic_DNA"/>
</dbReference>
<dbReference type="InterPro" id="IPR008711">
    <property type="entry name" value="Recombinase_NinB"/>
</dbReference>
<organism evidence="2 3">
    <name type="scientific">Simonsiella muelleri ATCC 29453</name>
    <dbReference type="NCBI Taxonomy" id="641147"/>
    <lineage>
        <taxon>Bacteria</taxon>
        <taxon>Pseudomonadati</taxon>
        <taxon>Pseudomonadota</taxon>
        <taxon>Betaproteobacteria</taxon>
        <taxon>Neisseriales</taxon>
        <taxon>Neisseriaceae</taxon>
        <taxon>Simonsiella</taxon>
    </lineage>
</organism>
<evidence type="ECO:0008006" key="4">
    <source>
        <dbReference type="Google" id="ProtNLM"/>
    </source>
</evidence>
<protein>
    <recommendedName>
        <fullName evidence="4">NinB protein</fullName>
    </recommendedName>
</protein>
<accession>U6Q277</accession>
<name>U6Q277_9NEIS</name>
<dbReference type="InterPro" id="IPR036619">
    <property type="entry name" value="NinB_sf"/>
</dbReference>
<keyword evidence="3" id="KW-1185">Reference proteome</keyword>
<reference evidence="2 3" key="1">
    <citation type="submission" date="2010-03" db="EMBL/GenBank/DDBJ databases">
        <authorList>
            <consortium name="The Broad Institute Genome Sequencing Platform"/>
            <person name="Ward D."/>
            <person name="Earl A."/>
            <person name="Feldgarden M."/>
            <person name="Gevers D."/>
            <person name="Young S."/>
            <person name="Zeng Q."/>
            <person name="Koehrsen M."/>
            <person name="Alvarado L."/>
            <person name="Berlin A.M."/>
            <person name="Borenstein D."/>
            <person name="Chapman S.B."/>
            <person name="Chen Z."/>
            <person name="Engels R."/>
            <person name="Freedman E."/>
            <person name="Gellesch M."/>
            <person name="Goldberg J."/>
            <person name="Griggs A."/>
            <person name="Gujja S."/>
            <person name="Heilman E.R."/>
            <person name="Heiman D.I."/>
            <person name="Hepburn T.A."/>
            <person name="Howarth C."/>
            <person name="Jen D."/>
            <person name="Larson L."/>
            <person name="Mehta T."/>
            <person name="Park D."/>
            <person name="Pearson M."/>
            <person name="Richards J."/>
            <person name="Roberts A."/>
            <person name="Saif S."/>
            <person name="Shea T.D."/>
            <person name="Shenoy N."/>
            <person name="Sisk P."/>
            <person name="Stolte C."/>
            <person name="Sykes S.N."/>
            <person name="Walk T."/>
            <person name="White J."/>
            <person name="Yandava C."/>
            <person name="Izard J."/>
            <person name="Baranova O.V."/>
            <person name="Blanton J.M."/>
            <person name="Tanner A.C."/>
            <person name="Dewhirst F."/>
            <person name="Haas B."/>
            <person name="Nusbaum C."/>
            <person name="Birren B."/>
        </authorList>
    </citation>
    <scope>NUCLEOTIDE SEQUENCE [LARGE SCALE GENOMIC DNA]</scope>
    <source>
        <strain evidence="2 3">ATCC 29453</strain>
    </source>
</reference>
<dbReference type="Gene3D" id="1.10.3790.10">
    <property type="entry name" value="NinB"/>
    <property type="match status" value="1"/>
</dbReference>
<dbReference type="AlphaFoldDB" id="U6Q277"/>
<dbReference type="STRING" id="641147.HMPREF9021_01787"/>
<reference evidence="2 3" key="2">
    <citation type="submission" date="2011-10" db="EMBL/GenBank/DDBJ databases">
        <title>The Genome Sequence of Simonsiella muelleri ATCC 29453.</title>
        <authorList>
            <consortium name="The Broad Institute Genome Sequencing Platform"/>
            <consortium name="The Broad Institute Genome Sequencing Center for Infectious Disease"/>
            <person name="Earl A."/>
            <person name="Ward D."/>
            <person name="Feldgarden M."/>
            <person name="Gevers D."/>
            <person name="Izard J."/>
            <person name="Baranova O.V."/>
            <person name="Blanton J.M."/>
            <person name="Tanner A.C."/>
            <person name="Dewhirst F."/>
            <person name="Young S.K."/>
            <person name="Zeng Q."/>
            <person name="Gargeya S."/>
            <person name="Fitzgerald M."/>
            <person name="Haas B."/>
            <person name="Abouelleil A."/>
            <person name="Alvarado L."/>
            <person name="Arachchi H.M."/>
            <person name="Berlin A."/>
            <person name="Brown A."/>
            <person name="Chapman S.B."/>
            <person name="Chen Z."/>
            <person name="Dunbar C."/>
            <person name="Freedman E."/>
            <person name="Gearin G."/>
            <person name="Goldberg J."/>
            <person name="Griggs A."/>
            <person name="Gujja S."/>
            <person name="Heiman D."/>
            <person name="Howarth C."/>
            <person name="Larson L."/>
            <person name="Lui A."/>
            <person name="MacDonald P.J.P."/>
            <person name="Montmayeur A."/>
            <person name="Murphy C."/>
            <person name="Neiman D."/>
            <person name="Pearson M."/>
            <person name="Priest M."/>
            <person name="Roberts A."/>
            <person name="Saif S."/>
            <person name="Shea T."/>
            <person name="Shenoy N."/>
            <person name="Sisk P."/>
            <person name="Stolte C."/>
            <person name="Sykes S."/>
            <person name="Wortman J."/>
            <person name="Nusbaum C."/>
            <person name="Birren B."/>
        </authorList>
    </citation>
    <scope>NUCLEOTIDE SEQUENCE [LARGE SCALE GENOMIC DNA]</scope>
    <source>
        <strain evidence="2 3">ATCC 29453</strain>
    </source>
</reference>
<gene>
    <name evidence="1" type="ORF">HMPREF9021_01787</name>
    <name evidence="2" type="ORF">HMPREF9021_02562</name>
</gene>
<comment type="caution">
    <text evidence="2">The sequence shown here is derived from an EMBL/GenBank/DDBJ whole genome shotgun (WGS) entry which is preliminary data.</text>
</comment>
<dbReference type="eggNOG" id="ENOG50335DX">
    <property type="taxonomic scope" value="Bacteria"/>
</dbReference>
<dbReference type="HOGENOM" id="CLU_127009_2_0_4"/>
<proteinExistence type="predicted"/>
<dbReference type="Proteomes" id="UP000017813">
    <property type="component" value="Unassembled WGS sequence"/>
</dbReference>
<sequence>MKGSLKMSDKFIRKFGKENRRAIMTTAWEVSGSLTDDGKRAMITIEPITRSHEQNAKLHAMLADIATQKLFNGKKLAVEQWKMLFVSGHSIATGGQAEMAIGLEGEVVNLRESTAKMSVSRCASLIEYIQAWGAMNDVRFRAKWD</sequence>
<evidence type="ECO:0000313" key="2">
    <source>
        <dbReference type="EMBL" id="EJZ50205.1"/>
    </source>
</evidence>
<evidence type="ECO:0000313" key="1">
    <source>
        <dbReference type="EMBL" id="EFG30500.2"/>
    </source>
</evidence>
<dbReference type="Pfam" id="PF05772">
    <property type="entry name" value="NinB"/>
    <property type="match status" value="1"/>
</dbReference>